<accession>A0A8H3FUH4</accession>
<organism evidence="2 3">
    <name type="scientific">Alectoria fallacina</name>
    <dbReference type="NCBI Taxonomy" id="1903189"/>
    <lineage>
        <taxon>Eukaryota</taxon>
        <taxon>Fungi</taxon>
        <taxon>Dikarya</taxon>
        <taxon>Ascomycota</taxon>
        <taxon>Pezizomycotina</taxon>
        <taxon>Lecanoromycetes</taxon>
        <taxon>OSLEUM clade</taxon>
        <taxon>Lecanoromycetidae</taxon>
        <taxon>Lecanorales</taxon>
        <taxon>Lecanorineae</taxon>
        <taxon>Parmeliaceae</taxon>
        <taxon>Alectoria</taxon>
    </lineage>
</organism>
<reference evidence="2" key="1">
    <citation type="submission" date="2021-03" db="EMBL/GenBank/DDBJ databases">
        <authorList>
            <person name="Tagirdzhanova G."/>
        </authorList>
    </citation>
    <scope>NUCLEOTIDE SEQUENCE</scope>
</reference>
<feature type="compositionally biased region" description="Low complexity" evidence="1">
    <location>
        <begin position="7"/>
        <end position="33"/>
    </location>
</feature>
<dbReference type="EMBL" id="CAJPDR010000283">
    <property type="protein sequence ID" value="CAF9930255.1"/>
    <property type="molecule type" value="Genomic_DNA"/>
</dbReference>
<evidence type="ECO:0000313" key="3">
    <source>
        <dbReference type="Proteomes" id="UP000664203"/>
    </source>
</evidence>
<protein>
    <submittedName>
        <fullName evidence="2">Uncharacterized protein</fullName>
    </submittedName>
</protein>
<sequence>MTKNYKKTSTSASTGAGSKSKSTSSAQPKSKSALEQALELFPSPPHADGTPDPERILEKKRREAAEAAAKDKSGAKK</sequence>
<dbReference type="Proteomes" id="UP000664203">
    <property type="component" value="Unassembled WGS sequence"/>
</dbReference>
<proteinExistence type="predicted"/>
<gene>
    <name evidence="2" type="ORF">ALECFALPRED_004563</name>
</gene>
<feature type="region of interest" description="Disordered" evidence="1">
    <location>
        <begin position="1"/>
        <end position="77"/>
    </location>
</feature>
<comment type="caution">
    <text evidence="2">The sequence shown here is derived from an EMBL/GenBank/DDBJ whole genome shotgun (WGS) entry which is preliminary data.</text>
</comment>
<dbReference type="AlphaFoldDB" id="A0A8H3FUH4"/>
<feature type="compositionally biased region" description="Basic and acidic residues" evidence="1">
    <location>
        <begin position="52"/>
        <end position="77"/>
    </location>
</feature>
<evidence type="ECO:0000256" key="1">
    <source>
        <dbReference type="SAM" id="MobiDB-lite"/>
    </source>
</evidence>
<keyword evidence="3" id="KW-1185">Reference proteome</keyword>
<evidence type="ECO:0000313" key="2">
    <source>
        <dbReference type="EMBL" id="CAF9930255.1"/>
    </source>
</evidence>
<name>A0A8H3FUH4_9LECA</name>